<proteinExistence type="inferred from homology"/>
<keyword evidence="2" id="KW-0285">Flavoprotein</keyword>
<dbReference type="HOGENOM" id="CLU_031390_0_0_1"/>
<dbReference type="EMBL" id="KN846956">
    <property type="protein sequence ID" value="KIW72477.1"/>
    <property type="molecule type" value="Genomic_DNA"/>
</dbReference>
<dbReference type="PANTHER" id="PTHR42973">
    <property type="entry name" value="BINDING OXIDOREDUCTASE, PUTATIVE (AFU_ORTHOLOGUE AFUA_1G17690)-RELATED"/>
    <property type="match status" value="1"/>
</dbReference>
<dbReference type="InterPro" id="IPR016169">
    <property type="entry name" value="FAD-bd_PCMH_sub2"/>
</dbReference>
<keyword evidence="7" id="KW-1185">Reference proteome</keyword>
<reference evidence="6 7" key="1">
    <citation type="submission" date="2015-01" db="EMBL/GenBank/DDBJ databases">
        <title>The Genome Sequence of Capronia semiimmersa CBS27337.</title>
        <authorList>
            <consortium name="The Broad Institute Genomics Platform"/>
            <person name="Cuomo C."/>
            <person name="de Hoog S."/>
            <person name="Gorbushina A."/>
            <person name="Stielow B."/>
            <person name="Teixiera M."/>
            <person name="Abouelleil A."/>
            <person name="Chapman S.B."/>
            <person name="Priest M."/>
            <person name="Young S.K."/>
            <person name="Wortman J."/>
            <person name="Nusbaum C."/>
            <person name="Birren B."/>
        </authorList>
    </citation>
    <scope>NUCLEOTIDE SEQUENCE [LARGE SCALE GENOMIC DNA]</scope>
    <source>
        <strain evidence="6 7">CBS 27337</strain>
    </source>
</reference>
<evidence type="ECO:0000259" key="5">
    <source>
        <dbReference type="PROSITE" id="PS51387"/>
    </source>
</evidence>
<dbReference type="InterPro" id="IPR050416">
    <property type="entry name" value="FAD-linked_Oxidoreductase"/>
</dbReference>
<dbReference type="InterPro" id="IPR016166">
    <property type="entry name" value="FAD-bd_PCMH"/>
</dbReference>
<dbReference type="PROSITE" id="PS51387">
    <property type="entry name" value="FAD_PCMH"/>
    <property type="match status" value="1"/>
</dbReference>
<dbReference type="GO" id="GO:0016491">
    <property type="term" value="F:oxidoreductase activity"/>
    <property type="evidence" value="ECO:0007669"/>
    <property type="project" value="UniProtKB-KW"/>
</dbReference>
<dbReference type="STRING" id="5601.A0A0D2EDW7"/>
<keyword evidence="4" id="KW-0560">Oxidoreductase</keyword>
<evidence type="ECO:0000313" key="6">
    <source>
        <dbReference type="EMBL" id="KIW72477.1"/>
    </source>
</evidence>
<evidence type="ECO:0000256" key="4">
    <source>
        <dbReference type="ARBA" id="ARBA00023002"/>
    </source>
</evidence>
<evidence type="ECO:0000256" key="2">
    <source>
        <dbReference type="ARBA" id="ARBA00022630"/>
    </source>
</evidence>
<name>A0A0D2EDW7_9EURO</name>
<dbReference type="PANTHER" id="PTHR42973:SF54">
    <property type="entry name" value="FAD-BINDING PCMH-TYPE DOMAIN-CONTAINING PROTEIN"/>
    <property type="match status" value="1"/>
</dbReference>
<sequence length="472" mass="51806">MAVDSNHIDYLNSILSSEEIVLPSSHRYRGESLPWAAQKDKRPVLVIRPANVESLSKALAYLSNTDLEIGVRSQGVGSASAKDVLISLTAFDGVEFDQQNETVTVGAGQSWGEYYEKMDKIAPGYATVSVRTPCVGVGGSILGGGYSWLSSEYGLTSDPVNLLDAQVVKVDGTVLWASEDPDLFFALRGAYGFAVVTQYKLRARRYGHEIWGGNIFIPTTQLKAVVKGIVAMDSRPPNPRVAFYLFMMRKEQLAFMEAKEDMLMIQAFDALGAAHGRSSDGFKWALDCPGAVDSTKILSLSELAKLQENVGRVKGSANTWWAPVALNRVDEAMLLRAFDWYDKAAKSPGTVGKRVAMFFEFFTTRDSLTADIDSAWPRPQGFQHKMTLGAGTDIAASEQEADMARGLVHEGPKQVVNLSSPVQIVPNAMEDFHDPVVQVYRGHYPRLQILKKRYDPANKLGGPIKITSQMPN</sequence>
<comment type="similarity">
    <text evidence="1">Belongs to the oxygen-dependent FAD-linked oxidoreductase family.</text>
</comment>
<evidence type="ECO:0000256" key="3">
    <source>
        <dbReference type="ARBA" id="ARBA00022827"/>
    </source>
</evidence>
<gene>
    <name evidence="6" type="ORF">PV04_00666</name>
</gene>
<dbReference type="Pfam" id="PF01565">
    <property type="entry name" value="FAD_binding_4"/>
    <property type="match status" value="1"/>
</dbReference>
<dbReference type="Gene3D" id="3.30.465.10">
    <property type="match status" value="1"/>
</dbReference>
<organism evidence="6 7">
    <name type="scientific">Phialophora macrospora</name>
    <dbReference type="NCBI Taxonomy" id="1851006"/>
    <lineage>
        <taxon>Eukaryota</taxon>
        <taxon>Fungi</taxon>
        <taxon>Dikarya</taxon>
        <taxon>Ascomycota</taxon>
        <taxon>Pezizomycotina</taxon>
        <taxon>Eurotiomycetes</taxon>
        <taxon>Chaetothyriomycetidae</taxon>
        <taxon>Chaetothyriales</taxon>
        <taxon>Herpotrichiellaceae</taxon>
        <taxon>Phialophora</taxon>
    </lineage>
</organism>
<dbReference type="SUPFAM" id="SSF56176">
    <property type="entry name" value="FAD-binding/transporter-associated domain-like"/>
    <property type="match status" value="1"/>
</dbReference>
<dbReference type="InterPro" id="IPR006094">
    <property type="entry name" value="Oxid_FAD_bind_N"/>
</dbReference>
<dbReference type="InterPro" id="IPR036318">
    <property type="entry name" value="FAD-bd_PCMH-like_sf"/>
</dbReference>
<feature type="domain" description="FAD-binding PCMH-type" evidence="5">
    <location>
        <begin position="39"/>
        <end position="206"/>
    </location>
</feature>
<accession>A0A0D2EDW7</accession>
<protein>
    <recommendedName>
        <fullName evidence="5">FAD-binding PCMH-type domain-containing protein</fullName>
    </recommendedName>
</protein>
<dbReference type="GO" id="GO:0071949">
    <property type="term" value="F:FAD binding"/>
    <property type="evidence" value="ECO:0007669"/>
    <property type="project" value="InterPro"/>
</dbReference>
<keyword evidence="3" id="KW-0274">FAD</keyword>
<dbReference type="AlphaFoldDB" id="A0A0D2EDW7"/>
<dbReference type="Proteomes" id="UP000054266">
    <property type="component" value="Unassembled WGS sequence"/>
</dbReference>
<evidence type="ECO:0000313" key="7">
    <source>
        <dbReference type="Proteomes" id="UP000054266"/>
    </source>
</evidence>
<evidence type="ECO:0000256" key="1">
    <source>
        <dbReference type="ARBA" id="ARBA00005466"/>
    </source>
</evidence>